<protein>
    <recommendedName>
        <fullName evidence="1">Reverse transcriptase domain-containing protein</fullName>
    </recommendedName>
</protein>
<dbReference type="EMBL" id="KZ309227">
    <property type="protein sequence ID" value="KAG8237796.1"/>
    <property type="molecule type" value="Genomic_DNA"/>
</dbReference>
<dbReference type="InterPro" id="IPR043502">
    <property type="entry name" value="DNA/RNA_pol_sf"/>
</dbReference>
<accession>A0A8K0KM10</accession>
<dbReference type="InterPro" id="IPR052560">
    <property type="entry name" value="RdDP_mobile_element"/>
</dbReference>
<dbReference type="GO" id="GO:0071897">
    <property type="term" value="P:DNA biosynthetic process"/>
    <property type="evidence" value="ECO:0007669"/>
    <property type="project" value="UniProtKB-ARBA"/>
</dbReference>
<dbReference type="PANTHER" id="PTHR36688:SF1">
    <property type="entry name" value="ENDONUCLEASE_EXONUCLEASE_PHOSPHATASE DOMAIN-CONTAINING PROTEIN"/>
    <property type="match status" value="1"/>
</dbReference>
<gene>
    <name evidence="2" type="ORF">J437_LFUL017190</name>
</gene>
<dbReference type="PANTHER" id="PTHR36688">
    <property type="entry name" value="ENDO/EXONUCLEASE/PHOSPHATASE DOMAIN-CONTAINING PROTEIN"/>
    <property type="match status" value="1"/>
</dbReference>
<organism evidence="2 3">
    <name type="scientific">Ladona fulva</name>
    <name type="common">Scarce chaser dragonfly</name>
    <name type="synonym">Libellula fulva</name>
    <dbReference type="NCBI Taxonomy" id="123851"/>
    <lineage>
        <taxon>Eukaryota</taxon>
        <taxon>Metazoa</taxon>
        <taxon>Ecdysozoa</taxon>
        <taxon>Arthropoda</taxon>
        <taxon>Hexapoda</taxon>
        <taxon>Insecta</taxon>
        <taxon>Pterygota</taxon>
        <taxon>Palaeoptera</taxon>
        <taxon>Odonata</taxon>
        <taxon>Epiprocta</taxon>
        <taxon>Anisoptera</taxon>
        <taxon>Libelluloidea</taxon>
        <taxon>Libellulidae</taxon>
        <taxon>Ladona</taxon>
    </lineage>
</organism>
<dbReference type="OrthoDB" id="409048at2759"/>
<proteinExistence type="predicted"/>
<reference evidence="2" key="2">
    <citation type="submission" date="2017-10" db="EMBL/GenBank/DDBJ databases">
        <title>Ladona fulva Genome sequencing and assembly.</title>
        <authorList>
            <person name="Murali S."/>
            <person name="Richards S."/>
            <person name="Bandaranaike D."/>
            <person name="Bellair M."/>
            <person name="Blankenburg K."/>
            <person name="Chao H."/>
            <person name="Dinh H."/>
            <person name="Doddapaneni H."/>
            <person name="Dugan-Rocha S."/>
            <person name="Elkadiri S."/>
            <person name="Gnanaolivu R."/>
            <person name="Hernandez B."/>
            <person name="Skinner E."/>
            <person name="Javaid M."/>
            <person name="Lee S."/>
            <person name="Li M."/>
            <person name="Ming W."/>
            <person name="Munidasa M."/>
            <person name="Muniz J."/>
            <person name="Nguyen L."/>
            <person name="Hughes D."/>
            <person name="Osuji N."/>
            <person name="Pu L.-L."/>
            <person name="Puazo M."/>
            <person name="Qu C."/>
            <person name="Quiroz J."/>
            <person name="Raj R."/>
            <person name="Weissenberger G."/>
            <person name="Xin Y."/>
            <person name="Zou X."/>
            <person name="Han Y."/>
            <person name="Worley K."/>
            <person name="Muzny D."/>
            <person name="Gibbs R."/>
        </authorList>
    </citation>
    <scope>NUCLEOTIDE SEQUENCE</scope>
    <source>
        <strain evidence="2">Sampled in the wild</strain>
    </source>
</reference>
<dbReference type="AlphaFoldDB" id="A0A8K0KM10"/>
<dbReference type="Pfam" id="PF00078">
    <property type="entry name" value="RVT_1"/>
    <property type="match status" value="1"/>
</dbReference>
<dbReference type="SUPFAM" id="SSF56672">
    <property type="entry name" value="DNA/RNA polymerases"/>
    <property type="match status" value="1"/>
</dbReference>
<reference evidence="2" key="1">
    <citation type="submission" date="2013-04" db="EMBL/GenBank/DDBJ databases">
        <authorList>
            <person name="Qu J."/>
            <person name="Murali S.C."/>
            <person name="Bandaranaike D."/>
            <person name="Bellair M."/>
            <person name="Blankenburg K."/>
            <person name="Chao H."/>
            <person name="Dinh H."/>
            <person name="Doddapaneni H."/>
            <person name="Downs B."/>
            <person name="Dugan-Rocha S."/>
            <person name="Elkadiri S."/>
            <person name="Gnanaolivu R.D."/>
            <person name="Hernandez B."/>
            <person name="Javaid M."/>
            <person name="Jayaseelan J.C."/>
            <person name="Lee S."/>
            <person name="Li M."/>
            <person name="Ming W."/>
            <person name="Munidasa M."/>
            <person name="Muniz J."/>
            <person name="Nguyen L."/>
            <person name="Ongeri F."/>
            <person name="Osuji N."/>
            <person name="Pu L.-L."/>
            <person name="Puazo M."/>
            <person name="Qu C."/>
            <person name="Quiroz J."/>
            <person name="Raj R."/>
            <person name="Weissenberger G."/>
            <person name="Xin Y."/>
            <person name="Zou X."/>
            <person name="Han Y."/>
            <person name="Richards S."/>
            <person name="Worley K."/>
            <person name="Muzny D."/>
            <person name="Gibbs R."/>
        </authorList>
    </citation>
    <scope>NUCLEOTIDE SEQUENCE</scope>
    <source>
        <strain evidence="2">Sampled in the wild</strain>
    </source>
</reference>
<comment type="caution">
    <text evidence="2">The sequence shown here is derived from an EMBL/GenBank/DDBJ whole genome shotgun (WGS) entry which is preliminary data.</text>
</comment>
<evidence type="ECO:0000259" key="1">
    <source>
        <dbReference type="PROSITE" id="PS50878"/>
    </source>
</evidence>
<sequence>MLFNRLGPYIEPLLIPQQAGFRPDKSCTDQILNLTQHIEDGFELGYNPREACIDLSATYDRIMINKPYHLTQDYELTKMIEAAQQNCRFFVEFQGRKTLWRTQKNRLPQRSVLSQTIFSIYTNNQPQPHRSRSFLYADDLALAIQGKTFEEVEDLLTKGLQELASCYKKSHLQPNPTKTQVCTFHLRNKDAWRRLRVDWEGSRLEDCFTPKYLGVTLDCALTYKQHCTNTTLNCCSQQHPYKTHK</sequence>
<dbReference type="Proteomes" id="UP000792457">
    <property type="component" value="Unassembled WGS sequence"/>
</dbReference>
<dbReference type="PROSITE" id="PS50878">
    <property type="entry name" value="RT_POL"/>
    <property type="match status" value="1"/>
</dbReference>
<keyword evidence="3" id="KW-1185">Reference proteome</keyword>
<name>A0A8K0KM10_LADFU</name>
<dbReference type="InterPro" id="IPR000477">
    <property type="entry name" value="RT_dom"/>
</dbReference>
<evidence type="ECO:0000313" key="2">
    <source>
        <dbReference type="EMBL" id="KAG8237796.1"/>
    </source>
</evidence>
<feature type="domain" description="Reverse transcriptase" evidence="1">
    <location>
        <begin position="1"/>
        <end position="204"/>
    </location>
</feature>
<evidence type="ECO:0000313" key="3">
    <source>
        <dbReference type="Proteomes" id="UP000792457"/>
    </source>
</evidence>